<evidence type="ECO:0000259" key="6">
    <source>
        <dbReference type="SMART" id="SM00701"/>
    </source>
</evidence>
<dbReference type="PANTHER" id="PTHR11022">
    <property type="entry name" value="PEPTIDOGLYCAN RECOGNITION PROTEIN"/>
    <property type="match status" value="1"/>
</dbReference>
<keyword evidence="8" id="KW-1185">Reference proteome</keyword>
<dbReference type="SUPFAM" id="SSF69318">
    <property type="entry name" value="Integrin alpha N-terminal domain"/>
    <property type="match status" value="1"/>
</dbReference>
<dbReference type="InterPro" id="IPR036505">
    <property type="entry name" value="Amidase/PGRP_sf"/>
</dbReference>
<evidence type="ECO:0000256" key="1">
    <source>
        <dbReference type="ARBA" id="ARBA00007553"/>
    </source>
</evidence>
<dbReference type="Proteomes" id="UP000199034">
    <property type="component" value="Unassembled WGS sequence"/>
</dbReference>
<dbReference type="STRING" id="1045774.SAMN05421872_101601"/>
<dbReference type="InterPro" id="IPR013517">
    <property type="entry name" value="FG-GAP"/>
</dbReference>
<protein>
    <submittedName>
        <fullName evidence="7">Repeat domain-containing protein</fullName>
    </submittedName>
</protein>
<dbReference type="Pfam" id="PF01510">
    <property type="entry name" value="Amidase_2"/>
    <property type="match status" value="1"/>
</dbReference>
<dbReference type="InterPro" id="IPR006619">
    <property type="entry name" value="PGRP_domain_met/bac"/>
</dbReference>
<feature type="domain" description="N-acetylmuramoyl-L-alanine amidase" evidence="5">
    <location>
        <begin position="284"/>
        <end position="434"/>
    </location>
</feature>
<dbReference type="Gene3D" id="3.40.80.10">
    <property type="entry name" value="Peptidoglycan recognition protein-like"/>
    <property type="match status" value="1"/>
</dbReference>
<feature type="domain" description="Peptidoglycan recognition protein family" evidence="6">
    <location>
        <begin position="269"/>
        <end position="417"/>
    </location>
</feature>
<dbReference type="InterPro" id="IPR002502">
    <property type="entry name" value="Amidase_domain"/>
</dbReference>
<evidence type="ECO:0000256" key="4">
    <source>
        <dbReference type="SAM" id="SignalP"/>
    </source>
</evidence>
<dbReference type="Gene3D" id="2.130.10.130">
    <property type="entry name" value="Integrin alpha, N-terminal"/>
    <property type="match status" value="1"/>
</dbReference>
<dbReference type="PANTHER" id="PTHR11022:SF41">
    <property type="entry name" value="PEPTIDOGLYCAN-RECOGNITION PROTEIN LC-RELATED"/>
    <property type="match status" value="1"/>
</dbReference>
<accession>A0A1G6JWW6</accession>
<proteinExistence type="inferred from homology"/>
<dbReference type="AlphaFoldDB" id="A0A1G6JWW6"/>
<dbReference type="SUPFAM" id="SSF55846">
    <property type="entry name" value="N-acetylmuramoyl-L-alanine amidase-like"/>
    <property type="match status" value="1"/>
</dbReference>
<evidence type="ECO:0000313" key="8">
    <source>
        <dbReference type="Proteomes" id="UP000199034"/>
    </source>
</evidence>
<name>A0A1G6JWW6_9ACTN</name>
<dbReference type="GO" id="GO:0009253">
    <property type="term" value="P:peptidoglycan catabolic process"/>
    <property type="evidence" value="ECO:0007669"/>
    <property type="project" value="InterPro"/>
</dbReference>
<dbReference type="SMART" id="SM00701">
    <property type="entry name" value="PGRP"/>
    <property type="match status" value="1"/>
</dbReference>
<reference evidence="8" key="1">
    <citation type="submission" date="2016-10" db="EMBL/GenBank/DDBJ databases">
        <authorList>
            <person name="Varghese N."/>
            <person name="Submissions S."/>
        </authorList>
    </citation>
    <scope>NUCLEOTIDE SEQUENCE [LARGE SCALE GENOMIC DNA]</scope>
    <source>
        <strain evidence="8">CGMCC 4.6858</strain>
    </source>
</reference>
<feature type="compositionally biased region" description="Acidic residues" evidence="3">
    <location>
        <begin position="244"/>
        <end position="254"/>
    </location>
</feature>
<feature type="chain" id="PRO_5039047631" evidence="4">
    <location>
        <begin position="30"/>
        <end position="713"/>
    </location>
</feature>
<evidence type="ECO:0000313" key="7">
    <source>
        <dbReference type="EMBL" id="SDC22885.1"/>
    </source>
</evidence>
<evidence type="ECO:0000256" key="3">
    <source>
        <dbReference type="SAM" id="MobiDB-lite"/>
    </source>
</evidence>
<dbReference type="OrthoDB" id="514320at2"/>
<organism evidence="7 8">
    <name type="scientific">Nocardioides lianchengensis</name>
    <dbReference type="NCBI Taxonomy" id="1045774"/>
    <lineage>
        <taxon>Bacteria</taxon>
        <taxon>Bacillati</taxon>
        <taxon>Actinomycetota</taxon>
        <taxon>Actinomycetes</taxon>
        <taxon>Propionibacteriales</taxon>
        <taxon>Nocardioidaceae</taxon>
        <taxon>Nocardioides</taxon>
    </lineage>
</organism>
<dbReference type="GO" id="GO:0008270">
    <property type="term" value="F:zinc ion binding"/>
    <property type="evidence" value="ECO:0007669"/>
    <property type="project" value="InterPro"/>
</dbReference>
<evidence type="ECO:0000256" key="2">
    <source>
        <dbReference type="ARBA" id="ARBA00022729"/>
    </source>
</evidence>
<dbReference type="InterPro" id="IPR015510">
    <property type="entry name" value="PGRP"/>
</dbReference>
<sequence>MPASKTRFVTACQQLLALAVVLAVLTPAASVVTLDVVHTDPGTSASAAPVSALAAYTAESAQSSLVPTGPVEATVDEVPLTAPATAVVGRATGRAATATPTAQARRTAAPAGKTTLVSLPQDVTGYGTVGVTWAHGTQIAEDAITVQARLLDDGVWSEWKPLVYHDEHAPDPDSREGRRARPGTDELIVGDVDQVQVQVTSAAATLPADLKLAVVDPGVATGQEREKAAIDTGTLDEPATDPATDPEVDPEAGAEDGIKLQAAKYTPRPTIYSRAQWGADERLRDKGSLRYYEVHAGFVHHTVNANNYTRAQVPGILRSIYAYHTKSRGWSDVGYNYLVDRFGRIWEGRAGGVDRPVVGAHTLGYNDYSFAMSAIGNYDVTQPSSAMVQAYGALFAWKLSLHGVSAASTRQVVGSKTFQAINGHRDAGSTACPGKYLYAQIPKIRALAAAAQQGWSGRELESNLARTAQPDLVVRRASDKQMVVWPMRLSKAGKTSMGKPIATGINVSRANLLLKGGDWNRDGYGDVIMRRKNGVVVLFLGDGRGKFPKKVRLAGKAFKGVTLVTAVGDMTGDGFPDLMGQYQGKMWIWPGRGAAALAAPYVAYKGISATQQVGAGRWDADGAPDTLIRRGTKLYSMAGNGPGGLTAVRAVAGGNVRAYDWVVGISNVTLTGHTDVVVREPATGRLYLLKGATTGVAARQLIGAGANAYDLVG</sequence>
<dbReference type="InterPro" id="IPR028994">
    <property type="entry name" value="Integrin_alpha_N"/>
</dbReference>
<dbReference type="CDD" id="cd06583">
    <property type="entry name" value="PGRP"/>
    <property type="match status" value="1"/>
</dbReference>
<dbReference type="EMBL" id="FMZM01000001">
    <property type="protein sequence ID" value="SDC22885.1"/>
    <property type="molecule type" value="Genomic_DNA"/>
</dbReference>
<dbReference type="Pfam" id="PF13517">
    <property type="entry name" value="FG-GAP_3"/>
    <property type="match status" value="1"/>
</dbReference>
<dbReference type="SMART" id="SM00644">
    <property type="entry name" value="Ami_2"/>
    <property type="match status" value="1"/>
</dbReference>
<gene>
    <name evidence="7" type="ORF">SAMN05421872_101601</name>
</gene>
<comment type="similarity">
    <text evidence="1">Belongs to the N-acetylmuramoyl-L-alanine amidase 2 family.</text>
</comment>
<dbReference type="RefSeq" id="WP_139175392.1">
    <property type="nucleotide sequence ID" value="NZ_FMZM01000001.1"/>
</dbReference>
<dbReference type="GO" id="GO:0008745">
    <property type="term" value="F:N-acetylmuramoyl-L-alanine amidase activity"/>
    <property type="evidence" value="ECO:0007669"/>
    <property type="project" value="InterPro"/>
</dbReference>
<evidence type="ECO:0000259" key="5">
    <source>
        <dbReference type="SMART" id="SM00644"/>
    </source>
</evidence>
<feature type="region of interest" description="Disordered" evidence="3">
    <location>
        <begin position="223"/>
        <end position="257"/>
    </location>
</feature>
<feature type="signal peptide" evidence="4">
    <location>
        <begin position="1"/>
        <end position="29"/>
    </location>
</feature>
<keyword evidence="2 4" id="KW-0732">Signal</keyword>